<name>A0A2K8T9W4_9NOSO</name>
<organism evidence="1 2">
    <name type="scientific">Nostoc flagelliforme CCNUN1</name>
    <dbReference type="NCBI Taxonomy" id="2038116"/>
    <lineage>
        <taxon>Bacteria</taxon>
        <taxon>Bacillati</taxon>
        <taxon>Cyanobacteriota</taxon>
        <taxon>Cyanophyceae</taxon>
        <taxon>Nostocales</taxon>
        <taxon>Nostocaceae</taxon>
        <taxon>Nostoc</taxon>
    </lineage>
</organism>
<reference evidence="1 2" key="1">
    <citation type="submission" date="2017-11" db="EMBL/GenBank/DDBJ databases">
        <title>Complete genome of a free-living desiccation-tolerant cyanobacterium and its photosynthetic adaptation to extreme terrestrial habitat.</title>
        <authorList>
            <person name="Shang J."/>
        </authorList>
    </citation>
    <scope>NUCLEOTIDE SEQUENCE [LARGE SCALE GENOMIC DNA]</scope>
    <source>
        <strain evidence="1 2">CCNUN1</strain>
        <plasmid evidence="2">pnfsy08</plasmid>
    </source>
</reference>
<keyword evidence="2" id="KW-1185">Reference proteome</keyword>
<sequence>MWYAAKIILEASTTVSEMEIIRAFADIKDPRRRAGQRHNLPLCLALFTLA</sequence>
<proteinExistence type="predicted"/>
<dbReference type="Proteomes" id="UP000232003">
    <property type="component" value="Plasmid pNFSY08"/>
</dbReference>
<dbReference type="KEGG" id="nfl:COO91_10606"/>
<dbReference type="AlphaFoldDB" id="A0A2K8T9W4"/>
<keyword evidence="1" id="KW-0614">Plasmid</keyword>
<evidence type="ECO:0000313" key="2">
    <source>
        <dbReference type="Proteomes" id="UP000232003"/>
    </source>
</evidence>
<geneLocation type="plasmid" evidence="2">
    <name>pnfsy08</name>
</geneLocation>
<gene>
    <name evidence="1" type="ORF">COO91_10606</name>
</gene>
<accession>A0A2K8T9W4</accession>
<dbReference type="EMBL" id="CP024793">
    <property type="protein sequence ID" value="AUB44383.1"/>
    <property type="molecule type" value="Genomic_DNA"/>
</dbReference>
<protein>
    <submittedName>
        <fullName evidence="1">Putative transposase YbfD/YdcC associated with H repeats</fullName>
    </submittedName>
</protein>
<evidence type="ECO:0000313" key="1">
    <source>
        <dbReference type="EMBL" id="AUB44383.1"/>
    </source>
</evidence>